<organism evidence="3 4">
    <name type="scientific">Streptomyces roseirectus</name>
    <dbReference type="NCBI Taxonomy" id="2768066"/>
    <lineage>
        <taxon>Bacteria</taxon>
        <taxon>Bacillati</taxon>
        <taxon>Actinomycetota</taxon>
        <taxon>Actinomycetes</taxon>
        <taxon>Kitasatosporales</taxon>
        <taxon>Streptomycetaceae</taxon>
        <taxon>Streptomyces</taxon>
    </lineage>
</organism>
<proteinExistence type="predicted"/>
<keyword evidence="4" id="KW-1185">Reference proteome</keyword>
<feature type="compositionally biased region" description="Pro residues" evidence="1">
    <location>
        <begin position="136"/>
        <end position="151"/>
    </location>
</feature>
<dbReference type="InterPro" id="IPR001387">
    <property type="entry name" value="Cro/C1-type_HTH"/>
</dbReference>
<dbReference type="SMART" id="SM00530">
    <property type="entry name" value="HTH_XRE"/>
    <property type="match status" value="1"/>
</dbReference>
<feature type="compositionally biased region" description="Pro residues" evidence="1">
    <location>
        <begin position="209"/>
        <end position="219"/>
    </location>
</feature>
<dbReference type="SUPFAM" id="SSF47413">
    <property type="entry name" value="lambda repressor-like DNA-binding domains"/>
    <property type="match status" value="1"/>
</dbReference>
<dbReference type="RefSeq" id="WP_187752781.1">
    <property type="nucleotide sequence ID" value="NZ_CP060828.1"/>
</dbReference>
<accession>A0A7H0ISU7</accession>
<dbReference type="PROSITE" id="PS50943">
    <property type="entry name" value="HTH_CROC1"/>
    <property type="match status" value="1"/>
</dbReference>
<reference evidence="3 4" key="1">
    <citation type="submission" date="2020-08" db="EMBL/GenBank/DDBJ databases">
        <title>A novel species.</title>
        <authorList>
            <person name="Gao J."/>
        </authorList>
    </citation>
    <scope>NUCLEOTIDE SEQUENCE [LARGE SCALE GENOMIC DNA]</scope>
    <source>
        <strain evidence="3 4">CRXT-G-22</strain>
    </source>
</reference>
<feature type="region of interest" description="Disordered" evidence="1">
    <location>
        <begin position="187"/>
        <end position="247"/>
    </location>
</feature>
<name>A0A7H0ISU7_9ACTN</name>
<dbReference type="InterPro" id="IPR010982">
    <property type="entry name" value="Lambda_DNA-bd_dom_sf"/>
</dbReference>
<dbReference type="CDD" id="cd00093">
    <property type="entry name" value="HTH_XRE"/>
    <property type="match status" value="1"/>
</dbReference>
<dbReference type="Proteomes" id="UP000516052">
    <property type="component" value="Chromosome"/>
</dbReference>
<dbReference type="GO" id="GO:0003677">
    <property type="term" value="F:DNA binding"/>
    <property type="evidence" value="ECO:0007669"/>
    <property type="project" value="InterPro"/>
</dbReference>
<feature type="compositionally biased region" description="Low complexity" evidence="1">
    <location>
        <begin position="220"/>
        <end position="247"/>
    </location>
</feature>
<feature type="domain" description="HTH cro/C1-type" evidence="2">
    <location>
        <begin position="11"/>
        <end position="66"/>
    </location>
</feature>
<dbReference type="Gene3D" id="1.10.260.40">
    <property type="entry name" value="lambda repressor-like DNA-binding domains"/>
    <property type="match status" value="1"/>
</dbReference>
<evidence type="ECO:0000259" key="2">
    <source>
        <dbReference type="PROSITE" id="PS50943"/>
    </source>
</evidence>
<sequence length="454" mass="47508">MDDVEEFAALLRALKDRSGLSYGALAKRLHMSTSTLHRYCNGTAVPNEYAPVERLARACRATPQELVDLHRHWILADTARKRRSDQPRAGTTGTPPADTPTPTPDTDDTDEAPGTSTTGNTGATGATGITGTPDTPDAPTPDTPLVPPAPRTAPASKTRRRTTLLAIAAAVAAATLGAAALVANQPDNGAGDEKTAGVTVPTASTPTGPRSPTPSPSTSPSPSASPSTPASPSATPSATPAGKAPAPAATVPLTASVRPYVYESPCSQEFLVDKEPAQVGPPAEEPNAPRWAAANNAVSANRQVIALTIQGTGEETVVLEALHVRILTKNAPLTWNVYGMGWGCGGNVDTKAFTVDLDQGSPVVKAVGGQRDFPYKVSESDPEVFYVTADTDAHDVRWDLSLEWSSGTRTGTLHLDNDGTPFRTSADDGRSRWEYSLGDNEWLKPDEVNAVQTP</sequence>
<evidence type="ECO:0000256" key="1">
    <source>
        <dbReference type="SAM" id="MobiDB-lite"/>
    </source>
</evidence>
<feature type="compositionally biased region" description="Low complexity" evidence="1">
    <location>
        <begin position="112"/>
        <end position="135"/>
    </location>
</feature>
<dbReference type="KEGG" id="sroi:IAG44_19925"/>
<dbReference type="Pfam" id="PF13560">
    <property type="entry name" value="HTH_31"/>
    <property type="match status" value="1"/>
</dbReference>
<evidence type="ECO:0000313" key="3">
    <source>
        <dbReference type="EMBL" id="QNP75863.1"/>
    </source>
</evidence>
<protein>
    <submittedName>
        <fullName evidence="3">Helix-turn-helix domain-containing protein</fullName>
    </submittedName>
</protein>
<dbReference type="AlphaFoldDB" id="A0A7H0ISU7"/>
<gene>
    <name evidence="3" type="ORF">IAG44_19925</name>
</gene>
<dbReference type="EMBL" id="CP060828">
    <property type="protein sequence ID" value="QNP75863.1"/>
    <property type="molecule type" value="Genomic_DNA"/>
</dbReference>
<evidence type="ECO:0000313" key="4">
    <source>
        <dbReference type="Proteomes" id="UP000516052"/>
    </source>
</evidence>
<feature type="region of interest" description="Disordered" evidence="1">
    <location>
        <begin position="78"/>
        <end position="159"/>
    </location>
</feature>